<protein>
    <submittedName>
        <fullName evidence="2">Uncharacterized protein</fullName>
    </submittedName>
</protein>
<dbReference type="AlphaFoldDB" id="A0A9D4TDS3"/>
<dbReference type="EMBL" id="JABSTV010000404">
    <property type="protein sequence ID" value="KAH7986509.1"/>
    <property type="molecule type" value="Genomic_DNA"/>
</dbReference>
<evidence type="ECO:0000256" key="1">
    <source>
        <dbReference type="SAM" id="MobiDB-lite"/>
    </source>
</evidence>
<dbReference type="VEuPathDB" id="VectorBase:RSAN_045630"/>
<organism evidence="2 3">
    <name type="scientific">Rhipicephalus sanguineus</name>
    <name type="common">Brown dog tick</name>
    <name type="synonym">Ixodes sanguineus</name>
    <dbReference type="NCBI Taxonomy" id="34632"/>
    <lineage>
        <taxon>Eukaryota</taxon>
        <taxon>Metazoa</taxon>
        <taxon>Ecdysozoa</taxon>
        <taxon>Arthropoda</taxon>
        <taxon>Chelicerata</taxon>
        <taxon>Arachnida</taxon>
        <taxon>Acari</taxon>
        <taxon>Parasitiformes</taxon>
        <taxon>Ixodida</taxon>
        <taxon>Ixodoidea</taxon>
        <taxon>Ixodidae</taxon>
        <taxon>Rhipicephalinae</taxon>
        <taxon>Rhipicephalus</taxon>
        <taxon>Rhipicephalus</taxon>
    </lineage>
</organism>
<evidence type="ECO:0000313" key="2">
    <source>
        <dbReference type="EMBL" id="KAH7986509.1"/>
    </source>
</evidence>
<reference evidence="2" key="1">
    <citation type="journal article" date="2020" name="Cell">
        <title>Large-Scale Comparative Analyses of Tick Genomes Elucidate Their Genetic Diversity and Vector Capacities.</title>
        <authorList>
            <consortium name="Tick Genome and Microbiome Consortium (TIGMIC)"/>
            <person name="Jia N."/>
            <person name="Wang J."/>
            <person name="Shi W."/>
            <person name="Du L."/>
            <person name="Sun Y."/>
            <person name="Zhan W."/>
            <person name="Jiang J.F."/>
            <person name="Wang Q."/>
            <person name="Zhang B."/>
            <person name="Ji P."/>
            <person name="Bell-Sakyi L."/>
            <person name="Cui X.M."/>
            <person name="Yuan T.T."/>
            <person name="Jiang B.G."/>
            <person name="Yang W.F."/>
            <person name="Lam T.T."/>
            <person name="Chang Q.C."/>
            <person name="Ding S.J."/>
            <person name="Wang X.J."/>
            <person name="Zhu J.G."/>
            <person name="Ruan X.D."/>
            <person name="Zhao L."/>
            <person name="Wei J.T."/>
            <person name="Ye R.Z."/>
            <person name="Que T.C."/>
            <person name="Du C.H."/>
            <person name="Zhou Y.H."/>
            <person name="Cheng J.X."/>
            <person name="Dai P.F."/>
            <person name="Guo W.B."/>
            <person name="Han X.H."/>
            <person name="Huang E.J."/>
            <person name="Li L.F."/>
            <person name="Wei W."/>
            <person name="Gao Y.C."/>
            <person name="Liu J.Z."/>
            <person name="Shao H.Z."/>
            <person name="Wang X."/>
            <person name="Wang C.C."/>
            <person name="Yang T.C."/>
            <person name="Huo Q.B."/>
            <person name="Li W."/>
            <person name="Chen H.Y."/>
            <person name="Chen S.E."/>
            <person name="Zhou L.G."/>
            <person name="Ni X.B."/>
            <person name="Tian J.H."/>
            <person name="Sheng Y."/>
            <person name="Liu T."/>
            <person name="Pan Y.S."/>
            <person name="Xia L.Y."/>
            <person name="Li J."/>
            <person name="Zhao F."/>
            <person name="Cao W.C."/>
        </authorList>
    </citation>
    <scope>NUCLEOTIDE SEQUENCE</scope>
    <source>
        <strain evidence="2">Rsan-2018</strain>
    </source>
</reference>
<sequence>MDAGTPKRAYSMDHPQGLDEATVKRRKLTPSSNIPPTAPIMAHQINPSPYAGVSVTSMCEEMQWLQHHQQHCLQWAVATYRLPEATVGSVPQDASVGGHRLPVHLGHPPFINQQMGLICERLMNERHRRVPPLSNSAHFFMHHEAEKLYEATTGNYSLAVP</sequence>
<evidence type="ECO:0000313" key="3">
    <source>
        <dbReference type="Proteomes" id="UP000821837"/>
    </source>
</evidence>
<name>A0A9D4TDS3_RHISA</name>
<keyword evidence="3" id="KW-1185">Reference proteome</keyword>
<gene>
    <name evidence="2" type="ORF">HPB52_024902</name>
</gene>
<reference evidence="2" key="2">
    <citation type="submission" date="2021-09" db="EMBL/GenBank/DDBJ databases">
        <authorList>
            <person name="Jia N."/>
            <person name="Wang J."/>
            <person name="Shi W."/>
            <person name="Du L."/>
            <person name="Sun Y."/>
            <person name="Zhan W."/>
            <person name="Jiang J."/>
            <person name="Wang Q."/>
            <person name="Zhang B."/>
            <person name="Ji P."/>
            <person name="Sakyi L.B."/>
            <person name="Cui X."/>
            <person name="Yuan T."/>
            <person name="Jiang B."/>
            <person name="Yang W."/>
            <person name="Lam T.T.-Y."/>
            <person name="Chang Q."/>
            <person name="Ding S."/>
            <person name="Wang X."/>
            <person name="Zhu J."/>
            <person name="Ruan X."/>
            <person name="Zhao L."/>
            <person name="Wei J."/>
            <person name="Que T."/>
            <person name="Du C."/>
            <person name="Cheng J."/>
            <person name="Dai P."/>
            <person name="Han X."/>
            <person name="Huang E."/>
            <person name="Gao Y."/>
            <person name="Liu J."/>
            <person name="Shao H."/>
            <person name="Ye R."/>
            <person name="Li L."/>
            <person name="Wei W."/>
            <person name="Wang X."/>
            <person name="Wang C."/>
            <person name="Huo Q."/>
            <person name="Li W."/>
            <person name="Guo W."/>
            <person name="Chen H."/>
            <person name="Chen S."/>
            <person name="Zhou L."/>
            <person name="Zhou L."/>
            <person name="Ni X."/>
            <person name="Tian J."/>
            <person name="Zhou Y."/>
            <person name="Sheng Y."/>
            <person name="Liu T."/>
            <person name="Pan Y."/>
            <person name="Xia L."/>
            <person name="Li J."/>
            <person name="Zhao F."/>
            <person name="Cao W."/>
        </authorList>
    </citation>
    <scope>NUCLEOTIDE SEQUENCE</scope>
    <source>
        <strain evidence="2">Rsan-2018</strain>
        <tissue evidence="2">Larvae</tissue>
    </source>
</reference>
<accession>A0A9D4TDS3</accession>
<dbReference type="Proteomes" id="UP000821837">
    <property type="component" value="Unassembled WGS sequence"/>
</dbReference>
<proteinExistence type="predicted"/>
<comment type="caution">
    <text evidence="2">The sequence shown here is derived from an EMBL/GenBank/DDBJ whole genome shotgun (WGS) entry which is preliminary data.</text>
</comment>
<feature type="region of interest" description="Disordered" evidence="1">
    <location>
        <begin position="1"/>
        <end position="45"/>
    </location>
</feature>